<name>A0ABR9K4H8_9ACTN</name>
<dbReference type="Proteomes" id="UP000627838">
    <property type="component" value="Unassembled WGS sequence"/>
</dbReference>
<keyword evidence="3" id="KW-1185">Reference proteome</keyword>
<gene>
    <name evidence="2" type="ORF">H4W34_007431</name>
</gene>
<feature type="region of interest" description="Disordered" evidence="1">
    <location>
        <begin position="32"/>
        <end position="51"/>
    </location>
</feature>
<sequence length="154" mass="16660">MNPRVSMIALAGWLFADLLLAFSIVVLGTQEPPPKPDEPVAPSPTKTPRQALERRYVEIELSVDPDEARSGSAAAVERLRRAIQDEPGLRGRKAGMVLTFGAQHSGGEGFAHDVNALLPRVDRALFADVATRDFQLLGTGGGALMLNIYLFHDD</sequence>
<accession>A0ABR9K4H8</accession>
<proteinExistence type="predicted"/>
<evidence type="ECO:0000313" key="2">
    <source>
        <dbReference type="EMBL" id="MBE1537598.1"/>
    </source>
</evidence>
<protein>
    <submittedName>
        <fullName evidence="2">Uncharacterized protein</fullName>
    </submittedName>
</protein>
<evidence type="ECO:0000313" key="3">
    <source>
        <dbReference type="Proteomes" id="UP000627838"/>
    </source>
</evidence>
<evidence type="ECO:0000256" key="1">
    <source>
        <dbReference type="SAM" id="MobiDB-lite"/>
    </source>
</evidence>
<dbReference type="EMBL" id="JADBDZ010000001">
    <property type="protein sequence ID" value="MBE1537598.1"/>
    <property type="molecule type" value="Genomic_DNA"/>
</dbReference>
<comment type="caution">
    <text evidence="2">The sequence shown here is derived from an EMBL/GenBank/DDBJ whole genome shotgun (WGS) entry which is preliminary data.</text>
</comment>
<reference evidence="2 3" key="1">
    <citation type="submission" date="2020-10" db="EMBL/GenBank/DDBJ databases">
        <title>Sequencing the genomes of 1000 actinobacteria strains.</title>
        <authorList>
            <person name="Klenk H.-P."/>
        </authorList>
    </citation>
    <scope>NUCLEOTIDE SEQUENCE [LARGE SCALE GENOMIC DNA]</scope>
    <source>
        <strain evidence="2 3">DSM 46744</strain>
    </source>
</reference>
<organism evidence="2 3">
    <name type="scientific">Actinomadura algeriensis</name>
    <dbReference type="NCBI Taxonomy" id="1679523"/>
    <lineage>
        <taxon>Bacteria</taxon>
        <taxon>Bacillati</taxon>
        <taxon>Actinomycetota</taxon>
        <taxon>Actinomycetes</taxon>
        <taxon>Streptosporangiales</taxon>
        <taxon>Thermomonosporaceae</taxon>
        <taxon>Actinomadura</taxon>
    </lineage>
</organism>